<feature type="domain" description="EGF-like" evidence="6">
    <location>
        <begin position="11"/>
        <end position="41"/>
    </location>
</feature>
<feature type="non-terminal residue" evidence="7">
    <location>
        <position position="1"/>
    </location>
</feature>
<dbReference type="Pfam" id="PF00053">
    <property type="entry name" value="EGF_laminin"/>
    <property type="match status" value="1"/>
</dbReference>
<dbReference type="OrthoDB" id="18487at2759"/>
<evidence type="ECO:0000256" key="1">
    <source>
        <dbReference type="ARBA" id="ARBA00022536"/>
    </source>
</evidence>
<comment type="caution">
    <text evidence="5">Lacks conserved residue(s) required for the propagation of feature annotation.</text>
</comment>
<dbReference type="Proteomes" id="UP000228934">
    <property type="component" value="Unassembled WGS sequence"/>
</dbReference>
<dbReference type="PANTHER" id="PTHR24043:SF8">
    <property type="entry name" value="EGF-LIKE DOMAIN-CONTAINING PROTEIN"/>
    <property type="match status" value="1"/>
</dbReference>
<dbReference type="PROSITE" id="PS00022">
    <property type="entry name" value="EGF_1"/>
    <property type="match status" value="2"/>
</dbReference>
<protein>
    <recommendedName>
        <fullName evidence="6">EGF-like domain-containing protein</fullName>
    </recommendedName>
</protein>
<evidence type="ECO:0000313" key="7">
    <source>
        <dbReference type="EMBL" id="PIO38149.1"/>
    </source>
</evidence>
<sequence length="177" mass="18880">CDSEHWGPHCSNRCQCQNEALCNPITGACVCSEGYRGWRCEDWCDPGTYGKACQLRCQCQNGATCDHRTGECHCAPGYTGALNLCQKTQYNCEELCPSGSHGALCELRCPCQNGGVCHHVTGECSCPAGWTGSVCALPCTSGRFGVNCSQECQCHNGGQCDPVTGRCQCAAGYTGER</sequence>
<keyword evidence="4 5" id="KW-1015">Disulfide bond</keyword>
<feature type="non-terminal residue" evidence="7">
    <location>
        <position position="177"/>
    </location>
</feature>
<dbReference type="Gene3D" id="2.170.300.10">
    <property type="entry name" value="Tie2 ligand-binding domain superfamily"/>
    <property type="match status" value="2"/>
</dbReference>
<dbReference type="InterPro" id="IPR042635">
    <property type="entry name" value="MEGF10/SREC1/2-like"/>
</dbReference>
<dbReference type="InterPro" id="IPR000742">
    <property type="entry name" value="EGF"/>
</dbReference>
<keyword evidence="2" id="KW-0732">Signal</keyword>
<feature type="domain" description="EGF-like" evidence="6">
    <location>
        <begin position="49"/>
        <end position="86"/>
    </location>
</feature>
<feature type="disulfide bond" evidence="5">
    <location>
        <begin position="31"/>
        <end position="40"/>
    </location>
</feature>
<proteinExistence type="predicted"/>
<dbReference type="PRINTS" id="PR00011">
    <property type="entry name" value="EGFLAMININ"/>
</dbReference>
<dbReference type="InterPro" id="IPR002049">
    <property type="entry name" value="LE_dom"/>
</dbReference>
<keyword evidence="3" id="KW-0677">Repeat</keyword>
<dbReference type="PROSITE" id="PS01186">
    <property type="entry name" value="EGF_2"/>
    <property type="match status" value="1"/>
</dbReference>
<evidence type="ECO:0000259" key="6">
    <source>
        <dbReference type="PROSITE" id="PS50026"/>
    </source>
</evidence>
<evidence type="ECO:0000256" key="4">
    <source>
        <dbReference type="ARBA" id="ARBA00023157"/>
    </source>
</evidence>
<keyword evidence="8" id="KW-1185">Reference proteome</keyword>
<evidence type="ECO:0000313" key="8">
    <source>
        <dbReference type="Proteomes" id="UP000228934"/>
    </source>
</evidence>
<evidence type="ECO:0000256" key="5">
    <source>
        <dbReference type="PROSITE-ProRule" id="PRU00076"/>
    </source>
</evidence>
<dbReference type="InterPro" id="IPR013032">
    <property type="entry name" value="EGF-like_CS"/>
</dbReference>
<dbReference type="PANTHER" id="PTHR24043">
    <property type="entry name" value="SCAVENGER RECEPTOR CLASS F"/>
    <property type="match status" value="1"/>
</dbReference>
<reference evidence="8" key="1">
    <citation type="journal article" date="2017" name="Nat. Commun.">
        <title>The North American bullfrog draft genome provides insight into hormonal regulation of long noncoding RNA.</title>
        <authorList>
            <person name="Hammond S.A."/>
            <person name="Warren R.L."/>
            <person name="Vandervalk B.P."/>
            <person name="Kucuk E."/>
            <person name="Khan H."/>
            <person name="Gibb E.A."/>
            <person name="Pandoh P."/>
            <person name="Kirk H."/>
            <person name="Zhao Y."/>
            <person name="Jones M."/>
            <person name="Mungall A.J."/>
            <person name="Coope R."/>
            <person name="Pleasance S."/>
            <person name="Moore R.A."/>
            <person name="Holt R.A."/>
            <person name="Round J.M."/>
            <person name="Ohora S."/>
            <person name="Walle B.V."/>
            <person name="Veldhoen N."/>
            <person name="Helbing C.C."/>
            <person name="Birol I."/>
        </authorList>
    </citation>
    <scope>NUCLEOTIDE SEQUENCE [LARGE SCALE GENOMIC DNA]</scope>
</reference>
<dbReference type="GO" id="GO:0005044">
    <property type="term" value="F:scavenger receptor activity"/>
    <property type="evidence" value="ECO:0007669"/>
    <property type="project" value="InterPro"/>
</dbReference>
<dbReference type="PROSITE" id="PS50026">
    <property type="entry name" value="EGF_3"/>
    <property type="match status" value="3"/>
</dbReference>
<feature type="domain" description="EGF-like" evidence="6">
    <location>
        <begin position="101"/>
        <end position="136"/>
    </location>
</feature>
<name>A0A2G9SDB8_AQUCT</name>
<evidence type="ECO:0000256" key="2">
    <source>
        <dbReference type="ARBA" id="ARBA00022729"/>
    </source>
</evidence>
<organism evidence="7 8">
    <name type="scientific">Aquarana catesbeiana</name>
    <name type="common">American bullfrog</name>
    <name type="synonym">Rana catesbeiana</name>
    <dbReference type="NCBI Taxonomy" id="8400"/>
    <lineage>
        <taxon>Eukaryota</taxon>
        <taxon>Metazoa</taxon>
        <taxon>Chordata</taxon>
        <taxon>Craniata</taxon>
        <taxon>Vertebrata</taxon>
        <taxon>Euteleostomi</taxon>
        <taxon>Amphibia</taxon>
        <taxon>Batrachia</taxon>
        <taxon>Anura</taxon>
        <taxon>Neobatrachia</taxon>
        <taxon>Ranoidea</taxon>
        <taxon>Ranidae</taxon>
        <taxon>Aquarana</taxon>
    </lineage>
</organism>
<evidence type="ECO:0000256" key="3">
    <source>
        <dbReference type="ARBA" id="ARBA00022737"/>
    </source>
</evidence>
<accession>A0A2G9SDB8</accession>
<keyword evidence="1 5" id="KW-0245">EGF-like domain</keyword>
<dbReference type="SMART" id="SM00181">
    <property type="entry name" value="EGF"/>
    <property type="match status" value="4"/>
</dbReference>
<dbReference type="EMBL" id="KV924329">
    <property type="protein sequence ID" value="PIO38149.1"/>
    <property type="molecule type" value="Genomic_DNA"/>
</dbReference>
<dbReference type="FunFam" id="2.170.300.10:FF:000041">
    <property type="entry name" value="Tyrosine protein kinase receptor tie-1, putative"/>
    <property type="match status" value="2"/>
</dbReference>
<dbReference type="Pfam" id="PF12661">
    <property type="entry name" value="hEGF"/>
    <property type="match status" value="2"/>
</dbReference>
<dbReference type="AlphaFoldDB" id="A0A2G9SDB8"/>
<feature type="disulfide bond" evidence="5">
    <location>
        <begin position="126"/>
        <end position="135"/>
    </location>
</feature>
<gene>
    <name evidence="7" type="ORF">AB205_0180300</name>
</gene>